<dbReference type="EMBL" id="JAUSTR010000003">
    <property type="protein sequence ID" value="MDQ0162306.1"/>
    <property type="molecule type" value="Genomic_DNA"/>
</dbReference>
<dbReference type="RefSeq" id="WP_419151776.1">
    <property type="nucleotide sequence ID" value="NZ_JAUSTR010000003.1"/>
</dbReference>
<evidence type="ECO:0000313" key="1">
    <source>
        <dbReference type="EMBL" id="MDQ0162306.1"/>
    </source>
</evidence>
<dbReference type="Gene3D" id="3.60.110.10">
    <property type="entry name" value="Carbon-nitrogen hydrolase"/>
    <property type="match status" value="1"/>
</dbReference>
<reference evidence="1 2" key="1">
    <citation type="submission" date="2023-07" db="EMBL/GenBank/DDBJ databases">
        <title>Genomic Encyclopedia of Type Strains, Phase IV (KMG-IV): sequencing the most valuable type-strain genomes for metagenomic binning, comparative biology and taxonomic classification.</title>
        <authorList>
            <person name="Goeker M."/>
        </authorList>
    </citation>
    <scope>NUCLEOTIDE SEQUENCE [LARGE SCALE GENOMIC DNA]</scope>
    <source>
        <strain evidence="1 2">DSM 19092</strain>
    </source>
</reference>
<proteinExistence type="predicted"/>
<evidence type="ECO:0000313" key="2">
    <source>
        <dbReference type="Proteomes" id="UP001225646"/>
    </source>
</evidence>
<gene>
    <name evidence="1" type="ORF">J2S06_001382</name>
</gene>
<protein>
    <recommendedName>
        <fullName evidence="3">Carbon-nitrogen hydrolase family protein</fullName>
    </recommendedName>
</protein>
<organism evidence="1 2">
    <name type="scientific">Aeribacillus alveayuensis</name>
    <dbReference type="NCBI Taxonomy" id="279215"/>
    <lineage>
        <taxon>Bacteria</taxon>
        <taxon>Bacillati</taxon>
        <taxon>Bacillota</taxon>
        <taxon>Bacilli</taxon>
        <taxon>Bacillales</taxon>
        <taxon>Bacillaceae</taxon>
        <taxon>Aeribacillus</taxon>
    </lineage>
</organism>
<sequence>MRKTHPWYVISYPMGDEDAVLYHCLEELNNVSEKGIAVLPEYVAYTPKQAEKALMKLKETATKRKISIITTLNIVPVHLPYMKNNSNYNTLVVITKEGKVHTPQAKITPQSFERRQYDEKFPKINVSDYYYLNKVQMKIDNEVKTALFVICSDIYTLLAGVKDVQDFKVDYCIVPGNFGNGAEAAVKRVLQRFRSAGIFETTIFSNPYQLLKKAEQTPLVQKACDYEQKEQDVSSSLTDWERIQLLKQNFLIYPDEHIQSFVHMANYTTMDKGRITVPMSRFHINVKVEQYPEMIVL</sequence>
<dbReference type="InterPro" id="IPR036526">
    <property type="entry name" value="C-N_Hydrolase_sf"/>
</dbReference>
<name>A0ABT9VMV4_9BACI</name>
<comment type="caution">
    <text evidence="1">The sequence shown here is derived from an EMBL/GenBank/DDBJ whole genome shotgun (WGS) entry which is preliminary data.</text>
</comment>
<evidence type="ECO:0008006" key="3">
    <source>
        <dbReference type="Google" id="ProtNLM"/>
    </source>
</evidence>
<accession>A0ABT9VMV4</accession>
<keyword evidence="2" id="KW-1185">Reference proteome</keyword>
<dbReference type="SUPFAM" id="SSF56317">
    <property type="entry name" value="Carbon-nitrogen hydrolase"/>
    <property type="match status" value="1"/>
</dbReference>
<dbReference type="Proteomes" id="UP001225646">
    <property type="component" value="Unassembled WGS sequence"/>
</dbReference>